<feature type="compositionally biased region" description="Basic and acidic residues" evidence="1">
    <location>
        <begin position="352"/>
        <end position="366"/>
    </location>
</feature>
<reference evidence="2 3" key="1">
    <citation type="submission" date="2016-02" db="EMBL/GenBank/DDBJ databases">
        <title>Genome analysis of coral dinoflagellate symbionts highlights evolutionary adaptations to a symbiotic lifestyle.</title>
        <authorList>
            <person name="Aranda M."/>
            <person name="Li Y."/>
            <person name="Liew Y.J."/>
            <person name="Baumgarten S."/>
            <person name="Simakov O."/>
            <person name="Wilson M."/>
            <person name="Piel J."/>
            <person name="Ashoor H."/>
            <person name="Bougouffa S."/>
            <person name="Bajic V.B."/>
            <person name="Ryu T."/>
            <person name="Ravasi T."/>
            <person name="Bayer T."/>
            <person name="Micklem G."/>
            <person name="Kim H."/>
            <person name="Bhak J."/>
            <person name="Lajeunesse T.C."/>
            <person name="Voolstra C.R."/>
        </authorList>
    </citation>
    <scope>NUCLEOTIDE SEQUENCE [LARGE SCALE GENOMIC DNA]</scope>
    <source>
        <strain evidence="2 3">CCMP2467</strain>
    </source>
</reference>
<keyword evidence="3" id="KW-1185">Reference proteome</keyword>
<proteinExistence type="predicted"/>
<dbReference type="GO" id="GO:0004386">
    <property type="term" value="F:helicase activity"/>
    <property type="evidence" value="ECO:0007669"/>
    <property type="project" value="UniProtKB-KW"/>
</dbReference>
<feature type="compositionally biased region" description="Basic and acidic residues" evidence="1">
    <location>
        <begin position="104"/>
        <end position="133"/>
    </location>
</feature>
<keyword evidence="2" id="KW-0378">Hydrolase</keyword>
<evidence type="ECO:0000256" key="1">
    <source>
        <dbReference type="SAM" id="MobiDB-lite"/>
    </source>
</evidence>
<dbReference type="EMBL" id="LSRX01000091">
    <property type="protein sequence ID" value="OLQ09727.1"/>
    <property type="molecule type" value="Genomic_DNA"/>
</dbReference>
<feature type="compositionally biased region" description="Basic and acidic residues" evidence="1">
    <location>
        <begin position="311"/>
        <end position="320"/>
    </location>
</feature>
<feature type="region of interest" description="Disordered" evidence="1">
    <location>
        <begin position="104"/>
        <end position="178"/>
    </location>
</feature>
<keyword evidence="2" id="KW-0547">Nucleotide-binding</keyword>
<feature type="region of interest" description="Disordered" evidence="1">
    <location>
        <begin position="352"/>
        <end position="416"/>
    </location>
</feature>
<dbReference type="Proteomes" id="UP000186817">
    <property type="component" value="Unassembled WGS sequence"/>
</dbReference>
<organism evidence="2 3">
    <name type="scientific">Symbiodinium microadriaticum</name>
    <name type="common">Dinoflagellate</name>
    <name type="synonym">Zooxanthella microadriatica</name>
    <dbReference type="NCBI Taxonomy" id="2951"/>
    <lineage>
        <taxon>Eukaryota</taxon>
        <taxon>Sar</taxon>
        <taxon>Alveolata</taxon>
        <taxon>Dinophyceae</taxon>
        <taxon>Suessiales</taxon>
        <taxon>Symbiodiniaceae</taxon>
        <taxon>Symbiodinium</taxon>
    </lineage>
</organism>
<gene>
    <name evidence="2" type="primary">RH28</name>
    <name evidence="2" type="ORF">AK812_SmicGene6616</name>
</gene>
<comment type="caution">
    <text evidence="2">The sequence shown here is derived from an EMBL/GenBank/DDBJ whole genome shotgun (WGS) entry which is preliminary data.</text>
</comment>
<evidence type="ECO:0000313" key="2">
    <source>
        <dbReference type="EMBL" id="OLQ09727.1"/>
    </source>
</evidence>
<name>A0A1Q9EQS3_SYMMI</name>
<keyword evidence="2" id="KW-0067">ATP-binding</keyword>
<protein>
    <submittedName>
        <fullName evidence="2">DEAD-box ATP-dependent RNA helicase 28</fullName>
    </submittedName>
</protein>
<evidence type="ECO:0000313" key="3">
    <source>
        <dbReference type="Proteomes" id="UP000186817"/>
    </source>
</evidence>
<keyword evidence="2" id="KW-0347">Helicase</keyword>
<feature type="compositionally biased region" description="Basic residues" evidence="1">
    <location>
        <begin position="397"/>
        <end position="416"/>
    </location>
</feature>
<sequence length="416" mass="47783">MGRTGRAVSIYTPEEYPKVKLLGRECSSKVQSKVLRRSIAAEAIQHWADKVASFEEDITAIIQEESVDKELRLADLLTQKSDNLEKHKKDIAARPAKEWFMSNKEKAKLKQSEKQSLEEAEAKALARDDEKKESKKRKKGPLTEEELQEKRAQRNRSTASKEEISKAAPSGEGPATAGKLIQKYVTAVKRGRGQDQEGSAGKQDWAIYQEQLKQSFVKERNRYQEDAKRLGKAQKMKALITIQSILADPKKELEVKPEIPEDYEATREWDHLMVEANRAEEHMEVDERDALLLSPGIAQRRIQELPAKQGRVMEKERASEGCHSYRIRRRRPGTFSHDLQDPVILEARLKAKREAEKAEREREQLRARASAKRSRRAQRDAEEFPLTIGERIFKQKMERRKKKGNKGKAAKKGKAR</sequence>
<dbReference type="AlphaFoldDB" id="A0A1Q9EQS3"/>
<dbReference type="OrthoDB" id="10398510at2759"/>
<feature type="region of interest" description="Disordered" evidence="1">
    <location>
        <begin position="308"/>
        <end position="339"/>
    </location>
</feature>
<accession>A0A1Q9EQS3</accession>